<feature type="domain" description="RNA polymerase N-terminal" evidence="13">
    <location>
        <begin position="255"/>
        <end position="563"/>
    </location>
</feature>
<dbReference type="Gene3D" id="6.10.250.2940">
    <property type="match status" value="1"/>
</dbReference>
<dbReference type="PANTHER" id="PTHR48446">
    <property type="entry name" value="DNA-DIRECTED RNA POLYMERASE SUBUNIT BETA' N-TERMINAL SECTION"/>
    <property type="match status" value="1"/>
</dbReference>
<dbReference type="Gene3D" id="6.20.50.80">
    <property type="match status" value="1"/>
</dbReference>
<evidence type="ECO:0000256" key="3">
    <source>
        <dbReference type="ARBA" id="ARBA00022478"/>
    </source>
</evidence>
<dbReference type="Gene3D" id="4.10.860.120">
    <property type="entry name" value="RNA polymerase II, clamp domain"/>
    <property type="match status" value="1"/>
</dbReference>
<protein>
    <recommendedName>
        <fullName evidence="11">DNA-directed RNA polymerase subunit</fullName>
        <ecNumber evidence="11">2.7.7.6</ecNumber>
    </recommendedName>
</protein>
<name>A0ABR2LAY8_9EUKA</name>
<dbReference type="InterPro" id="IPR007066">
    <property type="entry name" value="RNA_pol_Rpb1_3"/>
</dbReference>
<dbReference type="InterPro" id="IPR007080">
    <property type="entry name" value="RNA_pol_Rpb1_1"/>
</dbReference>
<evidence type="ECO:0000313" key="15">
    <source>
        <dbReference type="Proteomes" id="UP001470230"/>
    </source>
</evidence>
<dbReference type="EC" id="2.7.7.6" evidence="11"/>
<dbReference type="Proteomes" id="UP001470230">
    <property type="component" value="Unassembled WGS sequence"/>
</dbReference>
<dbReference type="SMART" id="SM00663">
    <property type="entry name" value="RPOLA_N"/>
    <property type="match status" value="1"/>
</dbReference>
<dbReference type="InterPro" id="IPR000722">
    <property type="entry name" value="RNA_pol_asu"/>
</dbReference>
<evidence type="ECO:0000256" key="1">
    <source>
        <dbReference type="ARBA" id="ARBA00004123"/>
    </source>
</evidence>
<evidence type="ECO:0000256" key="6">
    <source>
        <dbReference type="ARBA" id="ARBA00022723"/>
    </source>
</evidence>
<organism evidence="14 15">
    <name type="scientific">Tritrichomonas musculus</name>
    <dbReference type="NCBI Taxonomy" id="1915356"/>
    <lineage>
        <taxon>Eukaryota</taxon>
        <taxon>Metamonada</taxon>
        <taxon>Parabasalia</taxon>
        <taxon>Tritrichomonadida</taxon>
        <taxon>Tritrichomonadidae</taxon>
        <taxon>Tritrichomonas</taxon>
    </lineage>
</organism>
<dbReference type="Gene3D" id="1.10.274.100">
    <property type="entry name" value="RNA polymerase Rpb1, domain 3"/>
    <property type="match status" value="1"/>
</dbReference>
<dbReference type="Pfam" id="PF05000">
    <property type="entry name" value="RNA_pol_Rpb1_4"/>
    <property type="match status" value="1"/>
</dbReference>
<evidence type="ECO:0000256" key="4">
    <source>
        <dbReference type="ARBA" id="ARBA00022679"/>
    </source>
</evidence>
<comment type="subcellular location">
    <subcellularLocation>
        <location evidence="1">Nucleus</location>
    </subcellularLocation>
</comment>
<dbReference type="CDD" id="cd02583">
    <property type="entry name" value="RNAP_III_RPC1_N"/>
    <property type="match status" value="1"/>
</dbReference>
<evidence type="ECO:0000256" key="12">
    <source>
        <dbReference type="SAM" id="Coils"/>
    </source>
</evidence>
<comment type="function">
    <text evidence="11">DNA-dependent RNA polymerase catalyzes the transcription of DNA into RNA using the four ribonucleoside triphosphates as substrates.</text>
</comment>
<dbReference type="Gene3D" id="3.30.1490.180">
    <property type="entry name" value="RNA polymerase ii"/>
    <property type="match status" value="1"/>
</dbReference>
<keyword evidence="3 11" id="KW-0240">DNA-directed RNA polymerase</keyword>
<gene>
    <name evidence="14" type="ORF">M9Y10_002848</name>
</gene>
<dbReference type="Pfam" id="PF04983">
    <property type="entry name" value="RNA_pol_Rpb1_3"/>
    <property type="match status" value="1"/>
</dbReference>
<dbReference type="InterPro" id="IPR035697">
    <property type="entry name" value="RNAP_III_RPC1_N"/>
</dbReference>
<dbReference type="Gene3D" id="1.10.150.390">
    <property type="match status" value="1"/>
</dbReference>
<dbReference type="InterPro" id="IPR007083">
    <property type="entry name" value="RNA_pol_Rpb1_4"/>
</dbReference>
<dbReference type="Pfam" id="PF04998">
    <property type="entry name" value="RNA_pol_Rpb1_5"/>
    <property type="match status" value="1"/>
</dbReference>
<keyword evidence="6" id="KW-0479">Metal-binding</keyword>
<reference evidence="14 15" key="1">
    <citation type="submission" date="2024-04" db="EMBL/GenBank/DDBJ databases">
        <title>Tritrichomonas musculus Genome.</title>
        <authorList>
            <person name="Alves-Ferreira E."/>
            <person name="Grigg M."/>
            <person name="Lorenzi H."/>
            <person name="Galac M."/>
        </authorList>
    </citation>
    <scope>NUCLEOTIDE SEQUENCE [LARGE SCALE GENOMIC DNA]</scope>
    <source>
        <strain evidence="14 15">EAF2021</strain>
    </source>
</reference>
<dbReference type="InterPro" id="IPR042102">
    <property type="entry name" value="RNA_pol_Rpb1_3_sf"/>
</dbReference>
<dbReference type="Gene3D" id="2.40.40.20">
    <property type="match status" value="1"/>
</dbReference>
<dbReference type="Pfam" id="PF04997">
    <property type="entry name" value="RNA_pol_Rpb1_1"/>
    <property type="match status" value="1"/>
</dbReference>
<evidence type="ECO:0000256" key="11">
    <source>
        <dbReference type="RuleBase" id="RU004279"/>
    </source>
</evidence>
<keyword evidence="5 11" id="KW-0548">Nucleotidyltransferase</keyword>
<comment type="catalytic activity">
    <reaction evidence="11">
        <text>RNA(n) + a ribonucleoside 5'-triphosphate = RNA(n+1) + diphosphate</text>
        <dbReference type="Rhea" id="RHEA:21248"/>
        <dbReference type="Rhea" id="RHEA-COMP:14527"/>
        <dbReference type="Rhea" id="RHEA-COMP:17342"/>
        <dbReference type="ChEBI" id="CHEBI:33019"/>
        <dbReference type="ChEBI" id="CHEBI:61557"/>
        <dbReference type="ChEBI" id="CHEBI:140395"/>
        <dbReference type="EC" id="2.7.7.6"/>
    </reaction>
</comment>
<evidence type="ECO:0000256" key="9">
    <source>
        <dbReference type="ARBA" id="ARBA00023163"/>
    </source>
</evidence>
<dbReference type="InterPro" id="IPR007081">
    <property type="entry name" value="RNA_pol_Rpb1_5"/>
</dbReference>
<dbReference type="InterPro" id="IPR035698">
    <property type="entry name" value="RNAP_III_Rpc1_C"/>
</dbReference>
<accession>A0ABR2LAY8</accession>
<proteinExistence type="inferred from homology"/>
<keyword evidence="12" id="KW-0175">Coiled coil</keyword>
<evidence type="ECO:0000313" key="14">
    <source>
        <dbReference type="EMBL" id="KAK8900521.1"/>
    </source>
</evidence>
<dbReference type="SUPFAM" id="SSF64484">
    <property type="entry name" value="beta and beta-prime subunits of DNA dependent RNA-polymerase"/>
    <property type="match status" value="1"/>
</dbReference>
<evidence type="ECO:0000256" key="7">
    <source>
        <dbReference type="ARBA" id="ARBA00022833"/>
    </source>
</evidence>
<dbReference type="GO" id="GO:0000428">
    <property type="term" value="C:DNA-directed RNA polymerase complex"/>
    <property type="evidence" value="ECO:0007669"/>
    <property type="project" value="UniProtKB-KW"/>
</dbReference>
<dbReference type="Gene3D" id="1.10.132.30">
    <property type="match status" value="1"/>
</dbReference>
<dbReference type="Pfam" id="PF00623">
    <property type="entry name" value="RNA_pol_Rpb1_2"/>
    <property type="match status" value="1"/>
</dbReference>
<sequence length="1520" mass="171077">MESKDNYHISKTLVPSNDSPKRITELDFGILGSKETRKMSTVTVTKSDFYEPTAESPPMPGGVLDLRLGATTSSQRCLTCKNDNVLCPGHFGSIELLFPVFNPGYYTHILHVLKCICKTCSHILLPKTDINKRLKSFWRPGSLGVYTRLDKMNALVKECQKCTVCPHCGAINGPIRKTKNYLIIWHMVGAKNDSLRSSFTSQFENLKIPEQLSQEQIEANVSEDLTPTRVWHLFDNIPAREIPLLTYSKKISTPADMIVRSFIVPPNGIRPSVISPGEGSTEDDLTMRVREAIDYTIQFRKAVESGDTSRNFASKWNFVQQTINGMINSQLPDTSIKKNKKDKAVIGFAQRLKGKRGRFRINLSGKRVNFGGRSVISPDPNSKVDQVTVPLEMAKILTFPVVVNKYNYDMLCNCIRNGPNNYPGANYVQMLDRPNKISLRFSNPQLIKNIIRDLKYGDIVERHLINDDVVLFNRQPSLHRISIMAFRAKIMPWRTLRFNVCACSPFNADFDGDEMNLHLPQTLEAASDAKVLMNILSNLFSPRSGDLIVAPTQDFLSGAYLITRKNCFFNYDQFSFLACQIFDSDEKLDIPIPAILAPVPLWTGKQLISLMLKPNNKEKFSFTHQVKNKEYDSHKNQLHMDPNDGYVAFVDSQMISGVLEKSLIGGGGKSLFAVLARDESPSYAAQCMARIAKLTIRFMMNRGFSIGITDVTPNEKLEIGKNESIKAAFDECNANIELFEKKKFPANPGMSAADSLELKMNETLSQVRNTIGDICLKGLSNLNTALVMAKSGAKGSNINISQMTACVGQQIISGQRVIVDFIDRTIPHFRHGSMYPISKGFVENSFFSGLEPYEFFFHTMSGREGLVDAAVKTAETGYLQRRLMKFMEDATVQYDGTVRLADGTIVQFLYGDDGLDPLSMEDRSYPIKLDRISNQLMEKNRDTELLPPAKATELLHALLEPEKNKPQLPYNVPCFLIEKFEEFVLKNVIDNYSKLLASFKQKDALNEIDFSDFDNPSQLLNEFHQMIQEEIDLRETGEQLKNEENEIKKQKAELKEMKIKKTERMKRQQEIDQKDQELDFKKMEYLSQLFEIVDRIDIFLIDHLTERIRILNPVTDGYIKEFVSVAIRRLQKSLIEPGTTVGALAGQSIGEPATQMTLRSFHFAGVASMNVTLGVPRIQEVMNAVKNIKTPVITAKLLNNKDKNVAIYMKGLIDKVTLGQICKEIKEVQSYDEGCYIAIILDLKLIEKAELRLNAISIQKSIVNEKKLGVKPENISKVNEEEIRIYFREKQPSSLAFVLQHLLLQLPSVPVSGLDGVNRAIISEEKGDPKTYSLFIESNNFLSVLTTPGIDWEHTKSNHVVDVEKVLGIEAARQVIVSEILSVYDQFSLSIDNRHLLLIADTMTMKGKTNGINRHGLAKTCSSSLKLASFEVTMEHLYNAGFHQVQDQANDISSSVILGSFAKIGSGMCDILIAQDLISKPVLTPKIGFLTPQAPSEIRDKIDSGSYEMPPPKRVAFRNF</sequence>
<evidence type="ECO:0000256" key="10">
    <source>
        <dbReference type="ARBA" id="ARBA00023242"/>
    </source>
</evidence>
<dbReference type="InterPro" id="IPR044893">
    <property type="entry name" value="RNA_pol_Rpb1_clamp_domain"/>
</dbReference>
<keyword evidence="9 11" id="KW-0804">Transcription</keyword>
<comment type="similarity">
    <text evidence="2 11">Belongs to the RNA polymerase beta' chain family.</text>
</comment>
<dbReference type="CDD" id="cd02736">
    <property type="entry name" value="RNAP_III_Rpc1_C"/>
    <property type="match status" value="1"/>
</dbReference>
<keyword evidence="10" id="KW-0539">Nucleus</keyword>
<dbReference type="InterPro" id="IPR038120">
    <property type="entry name" value="Rpb1_funnel_sf"/>
</dbReference>
<dbReference type="InterPro" id="IPR006592">
    <property type="entry name" value="RNA_pol_N"/>
</dbReference>
<evidence type="ECO:0000256" key="2">
    <source>
        <dbReference type="ARBA" id="ARBA00006460"/>
    </source>
</evidence>
<keyword evidence="15" id="KW-1185">Reference proteome</keyword>
<feature type="coiled-coil region" evidence="12">
    <location>
        <begin position="1026"/>
        <end position="1060"/>
    </location>
</feature>
<evidence type="ECO:0000256" key="8">
    <source>
        <dbReference type="ARBA" id="ARBA00022842"/>
    </source>
</evidence>
<dbReference type="InterPro" id="IPR015700">
    <property type="entry name" value="RPC1"/>
</dbReference>
<evidence type="ECO:0000259" key="13">
    <source>
        <dbReference type="SMART" id="SM00663"/>
    </source>
</evidence>
<keyword evidence="8" id="KW-0460">Magnesium</keyword>
<dbReference type="EMBL" id="JAPFFF010000001">
    <property type="protein sequence ID" value="KAK8900521.1"/>
    <property type="molecule type" value="Genomic_DNA"/>
</dbReference>
<keyword evidence="7" id="KW-0862">Zinc</keyword>
<keyword evidence="4 11" id="KW-0808">Transferase</keyword>
<evidence type="ECO:0000256" key="5">
    <source>
        <dbReference type="ARBA" id="ARBA00022695"/>
    </source>
</evidence>
<dbReference type="PANTHER" id="PTHR48446:SF1">
    <property type="entry name" value="DNA-DIRECTED RNA POLYMERASE SUBUNIT BETA' N-TERMINAL SECTION"/>
    <property type="match status" value="1"/>
</dbReference>
<comment type="caution">
    <text evidence="14">The sequence shown here is derived from an EMBL/GenBank/DDBJ whole genome shotgun (WGS) entry which is preliminary data.</text>
</comment>